<dbReference type="Gene3D" id="3.20.20.140">
    <property type="entry name" value="Metal-dependent hydrolases"/>
    <property type="match status" value="1"/>
</dbReference>
<proteinExistence type="predicted"/>
<evidence type="ECO:0000259" key="1">
    <source>
        <dbReference type="SMART" id="SM00481"/>
    </source>
</evidence>
<evidence type="ECO:0000313" key="2">
    <source>
        <dbReference type="EMBL" id="EFC96225.1"/>
    </source>
</evidence>
<dbReference type="PANTHER" id="PTHR42924:SF18">
    <property type="entry name" value="POLYMERASE_HISTIDINOL PHOSPHATASE N-TERMINAL DOMAIN-CONTAINING PROTEIN"/>
    <property type="match status" value="1"/>
</dbReference>
<dbReference type="GO" id="GO:0004534">
    <property type="term" value="F:5'-3' RNA exonuclease activity"/>
    <property type="evidence" value="ECO:0007669"/>
    <property type="project" value="TreeGrafter"/>
</dbReference>
<evidence type="ECO:0000313" key="3">
    <source>
        <dbReference type="Proteomes" id="UP000004968"/>
    </source>
</evidence>
<dbReference type="Proteomes" id="UP000004968">
    <property type="component" value="Unassembled WGS sequence"/>
</dbReference>
<dbReference type="RefSeq" id="WP_006776016.1">
    <property type="nucleotide sequence ID" value="NZ_GG667762.1"/>
</dbReference>
<comment type="caution">
    <text evidence="2">The sequence shown here is derived from an EMBL/GenBank/DDBJ whole genome shotgun (WGS) entry which is preliminary data.</text>
</comment>
<dbReference type="PANTHER" id="PTHR42924">
    <property type="entry name" value="EXONUCLEASE"/>
    <property type="match status" value="1"/>
</dbReference>
<dbReference type="SMART" id="SM00481">
    <property type="entry name" value="POLIIIAc"/>
    <property type="match status" value="1"/>
</dbReference>
<name>D3APP2_9FIRM</name>
<accession>D3APP2</accession>
<gene>
    <name evidence="2" type="ORF">CLOSTHATH_05595</name>
</gene>
<dbReference type="InterPro" id="IPR016195">
    <property type="entry name" value="Pol/histidinol_Pase-like"/>
</dbReference>
<protein>
    <recommendedName>
        <fullName evidence="1">Polymerase/histidinol phosphatase N-terminal domain-containing protein</fullName>
    </recommendedName>
</protein>
<dbReference type="InterPro" id="IPR003141">
    <property type="entry name" value="Pol/His_phosphatase_N"/>
</dbReference>
<dbReference type="GO" id="GO:0035312">
    <property type="term" value="F:5'-3' DNA exonuclease activity"/>
    <property type="evidence" value="ECO:0007669"/>
    <property type="project" value="TreeGrafter"/>
</dbReference>
<dbReference type="HOGENOM" id="CLU_1790959_0_0_9"/>
<dbReference type="SUPFAM" id="SSF89550">
    <property type="entry name" value="PHP domain-like"/>
    <property type="match status" value="1"/>
</dbReference>
<organism evidence="2 3">
    <name type="scientific">Hungatella hathewayi DSM 13479</name>
    <dbReference type="NCBI Taxonomy" id="566550"/>
    <lineage>
        <taxon>Bacteria</taxon>
        <taxon>Bacillati</taxon>
        <taxon>Bacillota</taxon>
        <taxon>Clostridia</taxon>
        <taxon>Lachnospirales</taxon>
        <taxon>Lachnospiraceae</taxon>
        <taxon>Hungatella</taxon>
    </lineage>
</organism>
<sequence length="145" mass="17370">MSNKIYLIPETGTFYKANLHCHTIHSDGRLTPEEVKKAYMEAGYSVVAYTDHRKYQWHRELMDDHFVALAACEVDINEHFQVPGDFSRVKTYHINLYDAKPEEFSEEKKQIPLPERRYGDYHYINEYIDQMKAYGFFACYNHPYW</sequence>
<dbReference type="InterPro" id="IPR052018">
    <property type="entry name" value="PHP_domain"/>
</dbReference>
<dbReference type="AlphaFoldDB" id="D3APP2"/>
<feature type="domain" description="Polymerase/histidinol phosphatase N-terminal" evidence="1">
    <location>
        <begin position="17"/>
        <end position="78"/>
    </location>
</feature>
<dbReference type="EMBL" id="ACIO01000597">
    <property type="protein sequence ID" value="EFC96225.1"/>
    <property type="molecule type" value="Genomic_DNA"/>
</dbReference>
<feature type="non-terminal residue" evidence="2">
    <location>
        <position position="145"/>
    </location>
</feature>
<reference evidence="2 3" key="1">
    <citation type="submission" date="2010-01" db="EMBL/GenBank/DDBJ databases">
        <authorList>
            <person name="Weinstock G."/>
            <person name="Sodergren E."/>
            <person name="Clifton S."/>
            <person name="Fulton L."/>
            <person name="Fulton B."/>
            <person name="Courtney L."/>
            <person name="Fronick C."/>
            <person name="Harrison M."/>
            <person name="Strong C."/>
            <person name="Farmer C."/>
            <person name="Delahaunty K."/>
            <person name="Markovic C."/>
            <person name="Hall O."/>
            <person name="Minx P."/>
            <person name="Tomlinson C."/>
            <person name="Mitreva M."/>
            <person name="Nelson J."/>
            <person name="Hou S."/>
            <person name="Wollam A."/>
            <person name="Pepin K.H."/>
            <person name="Johnson M."/>
            <person name="Bhonagiri V."/>
            <person name="Nash W.E."/>
            <person name="Warren W."/>
            <person name="Chinwalla A."/>
            <person name="Mardis E.R."/>
            <person name="Wilson R.K."/>
        </authorList>
    </citation>
    <scope>NUCLEOTIDE SEQUENCE [LARGE SCALE GENOMIC DNA]</scope>
    <source>
        <strain evidence="2 3">DSM 13479</strain>
    </source>
</reference>